<proteinExistence type="predicted"/>
<dbReference type="Gene3D" id="1.20.1440.60">
    <property type="entry name" value="23S rRNA-intervening sequence"/>
    <property type="match status" value="1"/>
</dbReference>
<sequence length="137" mass="16315">MGQHSEAELNQKFIETAKLMNIYLNHFPKFEKYALAQQIRNCMYEVYSYIVEGQKRYHKKTVLTNLDVRHEQLRMFTNLAHALEYFEFKDGKVHDKSPKAMAAHRYLAISRLIDELGRMIGGWVTFERQQEQQREAS</sequence>
<accession>A0A6J5KMT8</accession>
<organism evidence="2">
    <name type="scientific">uncultured Caudovirales phage</name>
    <dbReference type="NCBI Taxonomy" id="2100421"/>
    <lineage>
        <taxon>Viruses</taxon>
        <taxon>Duplodnaviria</taxon>
        <taxon>Heunggongvirae</taxon>
        <taxon>Uroviricota</taxon>
        <taxon>Caudoviricetes</taxon>
        <taxon>Peduoviridae</taxon>
        <taxon>Maltschvirus</taxon>
        <taxon>Maltschvirus maltsch</taxon>
    </lineage>
</organism>
<dbReference type="SUPFAM" id="SSF158446">
    <property type="entry name" value="IVS-encoded protein-like"/>
    <property type="match status" value="1"/>
</dbReference>
<dbReference type="InterPro" id="IPR036583">
    <property type="entry name" value="23S_rRNA_IVS_sf"/>
</dbReference>
<dbReference type="CDD" id="cd16376">
    <property type="entry name" value="Avd_like"/>
    <property type="match status" value="1"/>
</dbReference>
<reference evidence="2" key="1">
    <citation type="submission" date="2020-04" db="EMBL/GenBank/DDBJ databases">
        <authorList>
            <person name="Chiriac C."/>
            <person name="Salcher M."/>
            <person name="Ghai R."/>
            <person name="Kavagutti S V."/>
        </authorList>
    </citation>
    <scope>NUCLEOTIDE SEQUENCE</scope>
</reference>
<dbReference type="Pfam" id="PF22296">
    <property type="entry name" value="bAvd"/>
    <property type="match status" value="1"/>
</dbReference>
<gene>
    <name evidence="2" type="ORF">UFOVP14_25</name>
</gene>
<feature type="domain" description="bAvd-like" evidence="1">
    <location>
        <begin position="10"/>
        <end position="125"/>
    </location>
</feature>
<dbReference type="EMBL" id="LR796151">
    <property type="protein sequence ID" value="CAB4121539.1"/>
    <property type="molecule type" value="Genomic_DNA"/>
</dbReference>
<dbReference type="InterPro" id="IPR055360">
    <property type="entry name" value="bAvd"/>
</dbReference>
<protein>
    <submittedName>
        <fullName evidence="2">23S rRNA-intervening sequence protein</fullName>
    </submittedName>
</protein>
<name>A0A6J5KMT8_9CAUD</name>
<evidence type="ECO:0000259" key="1">
    <source>
        <dbReference type="Pfam" id="PF22296"/>
    </source>
</evidence>
<evidence type="ECO:0000313" key="2">
    <source>
        <dbReference type="EMBL" id="CAB4121539.1"/>
    </source>
</evidence>